<protein>
    <submittedName>
        <fullName evidence="1">Uncharacterized protein</fullName>
    </submittedName>
</protein>
<evidence type="ECO:0000313" key="2">
    <source>
        <dbReference type="Proteomes" id="UP001497525"/>
    </source>
</evidence>
<proteinExistence type="predicted"/>
<dbReference type="AlphaFoldDB" id="A0AAV2THK5"/>
<gene>
    <name evidence="1" type="ORF">CDAUBV1_LOCUS9907</name>
</gene>
<comment type="caution">
    <text evidence="1">The sequence shown here is derived from an EMBL/GenBank/DDBJ whole genome shotgun (WGS) entry which is preliminary data.</text>
</comment>
<dbReference type="EMBL" id="CAXLJL010000268">
    <property type="protein sequence ID" value="CAL5135796.1"/>
    <property type="molecule type" value="Genomic_DNA"/>
</dbReference>
<organism evidence="1 2">
    <name type="scientific">Calicophoron daubneyi</name>
    <name type="common">Rumen fluke</name>
    <name type="synonym">Paramphistomum daubneyi</name>
    <dbReference type="NCBI Taxonomy" id="300641"/>
    <lineage>
        <taxon>Eukaryota</taxon>
        <taxon>Metazoa</taxon>
        <taxon>Spiralia</taxon>
        <taxon>Lophotrochozoa</taxon>
        <taxon>Platyhelminthes</taxon>
        <taxon>Trematoda</taxon>
        <taxon>Digenea</taxon>
        <taxon>Plagiorchiida</taxon>
        <taxon>Pronocephalata</taxon>
        <taxon>Paramphistomoidea</taxon>
        <taxon>Paramphistomidae</taxon>
        <taxon>Calicophoron</taxon>
    </lineage>
</organism>
<dbReference type="Proteomes" id="UP001497525">
    <property type="component" value="Unassembled WGS sequence"/>
</dbReference>
<accession>A0AAV2THK5</accession>
<sequence>MVFKKLVQLVFRRSLTSSSSVLSLNSESSNSLDVAEIDHPSGSSLLDSYFSSRRLMADITSCFARLLNLKLQYERLVFNDPTVLDSEVGEKLTEGLPTAELLTVLGEFIYCVECELGREKKSVHLLKLQNKKLQNDVLQKHNEWIANTMLCEELRVQLVAWLYVLSLEDPNHSALAIVDDGLNGKNLCLDSSFYGNSSSFSTLPWIHLPESKFSLIFRVNDEIRAGNYQRAVRLSKNALELQRIYPANQRHRYASSCVVELPRAMDYFSDLSVRCYLNSAREESSVCADYVVRLLVALGQPRSTRLRDQYSDEDIYIQIKNNLMSPLIQESEWALILESCRKLLQIFWSNNKPIQAVGLWLAVSEARKNLAWADTRPDSWRGYSQIACLLTAGLCLFSGQLSISTLSPEGYLTDQRSILLLELATEWAEGCLATFVNDPVQRMLKSLSVDQKEGPQLNSIFLLWVLMVNCLCHHCTNTGAVNDVLVLTVRVLCMMFAIPATRLDGNAHVAHLLHKAIATELCLPREQKISDSSRRSASSSPCVSGEFDSCLTDIPCVELSRCIESVLHETVVVLKGQQWNRAAATVEYWIRECQVHASASEAKRRRTKQCCSSSSNSEVAVFTQNMRHRVIDIPFIQALVQSAAREEYTTHQKELSQMSQIAVSKRKDYGTDDVCCNFSNSSNDPRISYFFPTYKQLISELFELLNRVVRFKSNGTVSHLAPDSFILRSSKRIYSWWRNTQSTEKLTEIRYLSGPLLNRRDLNMMWEEALFQIQREFIPTARACNLCEN</sequence>
<reference evidence="1" key="1">
    <citation type="submission" date="2024-06" db="EMBL/GenBank/DDBJ databases">
        <authorList>
            <person name="Liu X."/>
            <person name="Lenzi L."/>
            <person name="Haldenby T S."/>
            <person name="Uol C."/>
        </authorList>
    </citation>
    <scope>NUCLEOTIDE SEQUENCE</scope>
</reference>
<evidence type="ECO:0000313" key="1">
    <source>
        <dbReference type="EMBL" id="CAL5135796.1"/>
    </source>
</evidence>
<name>A0AAV2THK5_CALDB</name>